<keyword evidence="3" id="KW-1185">Reference proteome</keyword>
<protein>
    <submittedName>
        <fullName evidence="2">MoaD/ThiS family protein</fullName>
    </submittedName>
</protein>
<evidence type="ECO:0000313" key="3">
    <source>
        <dbReference type="Proteomes" id="UP000545507"/>
    </source>
</evidence>
<feature type="domain" description="Ubiquitin Mut7-C" evidence="1">
    <location>
        <begin position="2"/>
        <end position="79"/>
    </location>
</feature>
<dbReference type="RefSeq" id="WP_177137973.1">
    <property type="nucleotide sequence ID" value="NZ_JAGPWB010000005.1"/>
</dbReference>
<evidence type="ECO:0000259" key="1">
    <source>
        <dbReference type="Pfam" id="PF14451"/>
    </source>
</evidence>
<comment type="caution">
    <text evidence="2">The sequence shown here is derived from an EMBL/GenBank/DDBJ whole genome shotgun (WGS) entry which is preliminary data.</text>
</comment>
<proteinExistence type="predicted"/>
<dbReference type="SUPFAM" id="SSF54285">
    <property type="entry name" value="MoaD/ThiS"/>
    <property type="match status" value="1"/>
</dbReference>
<dbReference type="InterPro" id="IPR012675">
    <property type="entry name" value="Beta-grasp_dom_sf"/>
</dbReference>
<dbReference type="AlphaFoldDB" id="A0A7Y8GZW2"/>
<evidence type="ECO:0000313" key="2">
    <source>
        <dbReference type="EMBL" id="NWF47905.1"/>
    </source>
</evidence>
<accession>A0A7Y8GZW2</accession>
<dbReference type="Gene3D" id="3.10.20.30">
    <property type="match status" value="1"/>
</dbReference>
<name>A0A7Y8GZW2_9BURK</name>
<dbReference type="Pfam" id="PF14451">
    <property type="entry name" value="Ub-Mut7C"/>
    <property type="match status" value="1"/>
</dbReference>
<dbReference type="InterPro" id="IPR016155">
    <property type="entry name" value="Mopterin_synth/thiamin_S_b"/>
</dbReference>
<sequence>MKITFKLFATLTDYLPAEARRSNLVELDVSPAAPISQIIEPFGLPPKLVHLVLVNGKYVEPEKRMTATLAEGDVLAIWPPIAGG</sequence>
<gene>
    <name evidence="2" type="ORF">F3K02_22005</name>
</gene>
<organism evidence="2 3">
    <name type="scientific">Hydrogenophaga aromaticivorans</name>
    <dbReference type="NCBI Taxonomy" id="2610898"/>
    <lineage>
        <taxon>Bacteria</taxon>
        <taxon>Pseudomonadati</taxon>
        <taxon>Pseudomonadota</taxon>
        <taxon>Betaproteobacteria</taxon>
        <taxon>Burkholderiales</taxon>
        <taxon>Comamonadaceae</taxon>
        <taxon>Hydrogenophaga</taxon>
    </lineage>
</organism>
<dbReference type="Proteomes" id="UP000545507">
    <property type="component" value="Unassembled WGS sequence"/>
</dbReference>
<dbReference type="EMBL" id="VYGV01000025">
    <property type="protein sequence ID" value="NWF47905.1"/>
    <property type="molecule type" value="Genomic_DNA"/>
</dbReference>
<dbReference type="InterPro" id="IPR027798">
    <property type="entry name" value="Ub_Mut7C"/>
</dbReference>
<reference evidence="2 3" key="1">
    <citation type="submission" date="2019-09" db="EMBL/GenBank/DDBJ databases">
        <title>Hydrogenophaga aromatica sp. nov., isolated from a para-xylene-degrading enrichment culture.</title>
        <authorList>
            <person name="Tancsics A."/>
            <person name="Banerjee S."/>
        </authorList>
    </citation>
    <scope>NUCLEOTIDE SEQUENCE [LARGE SCALE GENOMIC DNA]</scope>
    <source>
        <strain evidence="2 3">D2P1</strain>
    </source>
</reference>